<dbReference type="Pfam" id="PF19635">
    <property type="entry name" value="DUF6138"/>
    <property type="match status" value="1"/>
</dbReference>
<comment type="caution">
    <text evidence="1">The sequence shown here is derived from an EMBL/GenBank/DDBJ whole genome shotgun (WGS) entry which is preliminary data.</text>
</comment>
<dbReference type="InterPro" id="IPR046136">
    <property type="entry name" value="DUF6138"/>
</dbReference>
<dbReference type="Proteomes" id="UP000267017">
    <property type="component" value="Unassembled WGS sequence"/>
</dbReference>
<dbReference type="OrthoDB" id="1089802at2"/>
<dbReference type="RefSeq" id="WP_128631729.1">
    <property type="nucleotide sequence ID" value="NZ_RRCN01000001.1"/>
</dbReference>
<organism evidence="1 2">
    <name type="scientific">Paenibacillus oralis</name>
    <dbReference type="NCBI Taxonomy" id="2490856"/>
    <lineage>
        <taxon>Bacteria</taxon>
        <taxon>Bacillati</taxon>
        <taxon>Bacillota</taxon>
        <taxon>Bacilli</taxon>
        <taxon>Bacillales</taxon>
        <taxon>Paenibacillaceae</taxon>
        <taxon>Paenibacillus</taxon>
    </lineage>
</organism>
<evidence type="ECO:0000313" key="1">
    <source>
        <dbReference type="EMBL" id="RRJ63898.1"/>
    </source>
</evidence>
<name>A0A3P3U2Z3_9BACL</name>
<keyword evidence="2" id="KW-1185">Reference proteome</keyword>
<reference evidence="1 2" key="1">
    <citation type="submission" date="2018-11" db="EMBL/GenBank/DDBJ databases">
        <title>Genome sequencing of Paenibacillus sp. KCOM 3021 (= ChDC PVNT-B20).</title>
        <authorList>
            <person name="Kook J.-K."/>
            <person name="Park S.-N."/>
            <person name="Lim Y.K."/>
        </authorList>
    </citation>
    <scope>NUCLEOTIDE SEQUENCE [LARGE SCALE GENOMIC DNA]</scope>
    <source>
        <strain evidence="1 2">KCOM 3021</strain>
    </source>
</reference>
<sequence>MNQAVEAFLNEVWEEVTAIYAKESKRINELKNQSRLQAGIMDYLRVAWRKGKHTWEAGKIHIDVYEPFSWSDSSYKIEAGAYIAELTDELLTEEFFPALCGLVDGLFRSQELGPRFFDYKFEIVFEFERESAKKTLNRQLFNEPKRSQLQKSLEQFIQTKILPDPPVQPGEQDMFFFARHLVNPDLMKQEARELEPLIRRLSGKLHKNQKRKNEWIRHYTSAFRSWAQDRFLPQHFDRTGGYGNEWILKEEPDRPSLDGGEMEFFLYAALQIGFTEPDTRQKYLELAVQLGSEQAAGYLKTGSGKFASTYKGARIEGRNNDVTQTIEIRILSEEELAYGEALDYIIGLLRQGFPKSYELKLKSSQKHFLPIKKLAKSKLHQFFAGALSYPALFPKLAEYADTALEEFAWYRDVEPGEKSVMPGTYAVLGLGLYSEAYFPLVCRYMELVDTEHQMVQDGYAEAFIEAHGMKEEHMPVIVSILLGGNEEGRLVKNATIDRPELAEALFEALKGKENHERELVVCRIFGSVKKLAAAARKAQPPLKEGLEQLLSLQMLMLLK</sequence>
<dbReference type="AlphaFoldDB" id="A0A3P3U2Z3"/>
<gene>
    <name evidence="1" type="ORF">EHV15_13875</name>
</gene>
<proteinExistence type="predicted"/>
<evidence type="ECO:0000313" key="2">
    <source>
        <dbReference type="Proteomes" id="UP000267017"/>
    </source>
</evidence>
<protein>
    <submittedName>
        <fullName evidence="1">Uncharacterized protein</fullName>
    </submittedName>
</protein>
<accession>A0A3P3U2Z3</accession>
<dbReference type="EMBL" id="RRCN01000001">
    <property type="protein sequence ID" value="RRJ63898.1"/>
    <property type="molecule type" value="Genomic_DNA"/>
</dbReference>